<evidence type="ECO:0000256" key="4">
    <source>
        <dbReference type="ARBA" id="ARBA00022989"/>
    </source>
</evidence>
<feature type="transmembrane region" description="Helical" evidence="6">
    <location>
        <begin position="270"/>
        <end position="292"/>
    </location>
</feature>
<evidence type="ECO:0000313" key="8">
    <source>
        <dbReference type="EMBL" id="CAB4909884.1"/>
    </source>
</evidence>
<feature type="transmembrane region" description="Helical" evidence="6">
    <location>
        <begin position="199"/>
        <end position="216"/>
    </location>
</feature>
<keyword evidence="5 6" id="KW-0472">Membrane</keyword>
<evidence type="ECO:0000256" key="6">
    <source>
        <dbReference type="SAM" id="Phobius"/>
    </source>
</evidence>
<dbReference type="InterPro" id="IPR050545">
    <property type="entry name" value="Mycobact_MmpL"/>
</dbReference>
<sequence>MLLDRLGRQSARHHRLVIALWILAVVLVSVGKSVVGGSFVDNFTVPGTESQTAVDLLTERFPAQSGIGASVVIVSPTGSVSDPAAATAIAQTQAKIESLALVSGVEVLPSPTTPSIELLNVQYSGTFDQIGKAGYADLVAATAPASAAGLDVNFGGQLTDYAVAPPNSPADFIGLLLSAVILIFAFGAIVAAGLPLITALFGLAVGVTSISIIAAFTNVGTVAPLLAIMIGLGVGIDYSLFIVTRHRENRAAGMEIEDSIARATGTAGQAVLFAGITVVIAITGLVIAGIPYVSNLGFMTALVVFVMMIAALTLIPALLGAFGDRINNGSVARIFHRKEKVATNDGKPNFWERWATHVSRHPWFYAVATLIILITLAIPFTSIRYGQPDDGSQPSGTTERIAYDTIAKGFGAGVNGPLVIAVTYPAGGSIPPNLVSSIQNTPGVVTVVPPSSPTTINAADNTAVITVIPSTSPDAAATTALINKLRSSVIPEAIKGTQAQAYVGGETATFIDLGDRVKDRLPFFILAVVLLSFILLMMVFHSVVIPATAAAMNLLSVGAAYGVTVAVFQWGWGIELIGLDATIPIVSFIPMMMFAVLFGLSMDYQVFLLTRIREEYDEKKDTRAAVVAGVSKTARVITSAALIMITVFGAFVFNPTPLIKMFGLGLAVAVAVDATLVRMILVPSLMEIFGKANWWFPKWLNRMLPKINIE</sequence>
<feature type="transmembrane region" description="Helical" evidence="6">
    <location>
        <begin position="363"/>
        <end position="383"/>
    </location>
</feature>
<keyword evidence="3 6" id="KW-0812">Transmembrane</keyword>
<feature type="transmembrane region" description="Helical" evidence="6">
    <location>
        <begin position="222"/>
        <end position="244"/>
    </location>
</feature>
<comment type="subcellular location">
    <subcellularLocation>
        <location evidence="1">Cell membrane</location>
        <topology evidence="1">Multi-pass membrane protein</topology>
    </subcellularLocation>
</comment>
<feature type="domain" description="SSD" evidence="7">
    <location>
        <begin position="521"/>
        <end position="687"/>
    </location>
</feature>
<feature type="transmembrane region" description="Helical" evidence="6">
    <location>
        <begin position="172"/>
        <end position="192"/>
    </location>
</feature>
<evidence type="ECO:0000256" key="3">
    <source>
        <dbReference type="ARBA" id="ARBA00022692"/>
    </source>
</evidence>
<feature type="transmembrane region" description="Helical" evidence="6">
    <location>
        <begin position="298"/>
        <end position="323"/>
    </location>
</feature>
<dbReference type="GO" id="GO:0005886">
    <property type="term" value="C:plasma membrane"/>
    <property type="evidence" value="ECO:0007669"/>
    <property type="project" value="UniProtKB-SubCell"/>
</dbReference>
<feature type="transmembrane region" description="Helical" evidence="6">
    <location>
        <begin position="552"/>
        <end position="572"/>
    </location>
</feature>
<feature type="transmembrane region" description="Helical" evidence="6">
    <location>
        <begin position="633"/>
        <end position="653"/>
    </location>
</feature>
<dbReference type="PROSITE" id="PS50156">
    <property type="entry name" value="SSD"/>
    <property type="match status" value="2"/>
</dbReference>
<dbReference type="PANTHER" id="PTHR33406">
    <property type="entry name" value="MEMBRANE PROTEIN MJ1562-RELATED"/>
    <property type="match status" value="1"/>
</dbReference>
<dbReference type="Gene3D" id="1.20.1640.10">
    <property type="entry name" value="Multidrug efflux transporter AcrB transmembrane domain"/>
    <property type="match status" value="2"/>
</dbReference>
<evidence type="ECO:0000256" key="5">
    <source>
        <dbReference type="ARBA" id="ARBA00023136"/>
    </source>
</evidence>
<dbReference type="PANTHER" id="PTHR33406:SF13">
    <property type="entry name" value="MEMBRANE PROTEIN YDFJ"/>
    <property type="match status" value="1"/>
</dbReference>
<keyword evidence="2" id="KW-1003">Cell membrane</keyword>
<evidence type="ECO:0000256" key="2">
    <source>
        <dbReference type="ARBA" id="ARBA00022475"/>
    </source>
</evidence>
<dbReference type="InterPro" id="IPR004869">
    <property type="entry name" value="MMPL_dom"/>
</dbReference>
<dbReference type="EMBL" id="CAFBMM010000051">
    <property type="protein sequence ID" value="CAB4909884.1"/>
    <property type="molecule type" value="Genomic_DNA"/>
</dbReference>
<dbReference type="SUPFAM" id="SSF82866">
    <property type="entry name" value="Multidrug efflux transporter AcrB transmembrane domain"/>
    <property type="match status" value="2"/>
</dbReference>
<proteinExistence type="predicted"/>
<accession>A0A6J7GRN4</accession>
<feature type="transmembrane region" description="Helical" evidence="6">
    <location>
        <begin position="521"/>
        <end position="540"/>
    </location>
</feature>
<keyword evidence="4 6" id="KW-1133">Transmembrane helix</keyword>
<dbReference type="InterPro" id="IPR000731">
    <property type="entry name" value="SSD"/>
</dbReference>
<dbReference type="AlphaFoldDB" id="A0A6J7GRN4"/>
<evidence type="ECO:0000256" key="1">
    <source>
        <dbReference type="ARBA" id="ARBA00004651"/>
    </source>
</evidence>
<dbReference type="Pfam" id="PF03176">
    <property type="entry name" value="MMPL"/>
    <property type="match status" value="2"/>
</dbReference>
<organism evidence="8">
    <name type="scientific">freshwater metagenome</name>
    <dbReference type="NCBI Taxonomy" id="449393"/>
    <lineage>
        <taxon>unclassified sequences</taxon>
        <taxon>metagenomes</taxon>
        <taxon>ecological metagenomes</taxon>
    </lineage>
</organism>
<protein>
    <submittedName>
        <fullName evidence="8">Unannotated protein</fullName>
    </submittedName>
</protein>
<reference evidence="8" key="1">
    <citation type="submission" date="2020-05" db="EMBL/GenBank/DDBJ databases">
        <authorList>
            <person name="Chiriac C."/>
            <person name="Salcher M."/>
            <person name="Ghai R."/>
            <person name="Kavagutti S V."/>
        </authorList>
    </citation>
    <scope>NUCLEOTIDE SEQUENCE</scope>
</reference>
<gene>
    <name evidence="8" type="ORF">UFOPK3605_01029</name>
</gene>
<name>A0A6J7GRN4_9ZZZZ</name>
<evidence type="ECO:0000259" key="7">
    <source>
        <dbReference type="PROSITE" id="PS50156"/>
    </source>
</evidence>
<feature type="domain" description="SSD" evidence="7">
    <location>
        <begin position="172"/>
        <end position="321"/>
    </location>
</feature>